<dbReference type="Proteomes" id="UP000637239">
    <property type="component" value="Chromosome 1"/>
</dbReference>
<name>A0A7R7ZIW9_ASPCH</name>
<feature type="region of interest" description="Disordered" evidence="1">
    <location>
        <begin position="18"/>
        <end position="96"/>
    </location>
</feature>
<dbReference type="AlphaFoldDB" id="A0A7R7ZIW9"/>
<gene>
    <name evidence="2" type="ORF">ACHE_11452A</name>
</gene>
<accession>A0A7R7ZIW9</accession>
<evidence type="ECO:0000256" key="1">
    <source>
        <dbReference type="SAM" id="MobiDB-lite"/>
    </source>
</evidence>
<evidence type="ECO:0000313" key="3">
    <source>
        <dbReference type="Proteomes" id="UP000637239"/>
    </source>
</evidence>
<reference evidence="2" key="2">
    <citation type="submission" date="2021-02" db="EMBL/GenBank/DDBJ databases">
        <title>Aspergillus chevalieri M1 genome sequence.</title>
        <authorList>
            <person name="Kadooka C."/>
            <person name="Mori K."/>
            <person name="Futagami T."/>
        </authorList>
    </citation>
    <scope>NUCLEOTIDE SEQUENCE</scope>
    <source>
        <strain evidence="2">M1</strain>
    </source>
</reference>
<feature type="compositionally biased region" description="Basic and acidic residues" evidence="1">
    <location>
        <begin position="75"/>
        <end position="90"/>
    </location>
</feature>
<protein>
    <submittedName>
        <fullName evidence="2">Uncharacterized protein</fullName>
    </submittedName>
</protein>
<reference evidence="2" key="1">
    <citation type="submission" date="2021-01" db="EMBL/GenBank/DDBJ databases">
        <authorList>
            <consortium name="Aspergillus chevalieri M1 genome sequencing consortium"/>
            <person name="Kazuki M."/>
            <person name="Futagami T."/>
        </authorList>
    </citation>
    <scope>NUCLEOTIDE SEQUENCE</scope>
    <source>
        <strain evidence="2">M1</strain>
    </source>
</reference>
<dbReference type="EMBL" id="AP024416">
    <property type="protein sequence ID" value="BCR84050.1"/>
    <property type="molecule type" value="Genomic_DNA"/>
</dbReference>
<proteinExistence type="predicted"/>
<dbReference type="RefSeq" id="XP_043132572.1">
    <property type="nucleotide sequence ID" value="XM_043276023.1"/>
</dbReference>
<keyword evidence="3" id="KW-1185">Reference proteome</keyword>
<sequence length="117" mass="13302">MRWDSEYKLLTGCLSAKSANKNGCRRPDDPVLHSSTKMNGQKAGRLVLSSPPEEENAMNLTSSTMGKSSQSASDKVGKHEKREKVSEFRSPRRNFRKGPRPVPIISIIRWTPWEYRL</sequence>
<evidence type="ECO:0000313" key="2">
    <source>
        <dbReference type="EMBL" id="BCR84050.1"/>
    </source>
</evidence>
<organism evidence="2 3">
    <name type="scientific">Aspergillus chevalieri</name>
    <name type="common">Eurotium chevalieri</name>
    <dbReference type="NCBI Taxonomy" id="182096"/>
    <lineage>
        <taxon>Eukaryota</taxon>
        <taxon>Fungi</taxon>
        <taxon>Dikarya</taxon>
        <taxon>Ascomycota</taxon>
        <taxon>Pezizomycotina</taxon>
        <taxon>Eurotiomycetes</taxon>
        <taxon>Eurotiomycetidae</taxon>
        <taxon>Eurotiales</taxon>
        <taxon>Aspergillaceae</taxon>
        <taxon>Aspergillus</taxon>
        <taxon>Aspergillus subgen. Aspergillus</taxon>
    </lineage>
</organism>
<dbReference type="GeneID" id="66978409"/>
<dbReference type="KEGG" id="ache:ACHE_11452A"/>
<feature type="compositionally biased region" description="Polar residues" evidence="1">
    <location>
        <begin position="58"/>
        <end position="73"/>
    </location>
</feature>